<sequence length="230" mass="24322">MDAVPSSTATQSVPLTSQTASVDETASPVISSDFETFLKMLSTQLQNQDPLNPVDSADYAVQLATFSSVEQQVMTNNLLEGLIGKMVSSGMSDLASWVGMEARSTAPAYFDGDPIAVSPNPLTSADSAALVVRNASGSEVFRSEVPVSDETILWDGRTAGGATLPHGRYTFELENYQQGELVALDAVESYSRITEARLVSGTTMLVTEAGDLVPTDMVSGLREPGSYALP</sequence>
<comment type="similarity">
    <text evidence="1 5">Belongs to the FlgD family.</text>
</comment>
<protein>
    <recommendedName>
        <fullName evidence="2 5">Basal-body rod modification protein FlgD</fullName>
    </recommendedName>
</protein>
<evidence type="ECO:0000256" key="2">
    <source>
        <dbReference type="ARBA" id="ARBA00016013"/>
    </source>
</evidence>
<organism evidence="7 8">
    <name type="scientific">Pseudooceanicola algae</name>
    <dbReference type="NCBI Taxonomy" id="1537215"/>
    <lineage>
        <taxon>Bacteria</taxon>
        <taxon>Pseudomonadati</taxon>
        <taxon>Pseudomonadota</taxon>
        <taxon>Alphaproteobacteria</taxon>
        <taxon>Rhodobacterales</taxon>
        <taxon>Paracoccaceae</taxon>
        <taxon>Pseudooceanicola</taxon>
    </lineage>
</organism>
<dbReference type="GO" id="GO:0044781">
    <property type="term" value="P:bacterial-type flagellum organization"/>
    <property type="evidence" value="ECO:0007669"/>
    <property type="project" value="UniProtKB-UniRule"/>
</dbReference>
<evidence type="ECO:0000259" key="6">
    <source>
        <dbReference type="Pfam" id="PF13860"/>
    </source>
</evidence>
<comment type="function">
    <text evidence="4 5">Required for flagellar hook formation. May act as a scaffolding protein.</text>
</comment>
<evidence type="ECO:0000313" key="7">
    <source>
        <dbReference type="EMBL" id="QPM91302.1"/>
    </source>
</evidence>
<dbReference type="Pfam" id="PF13860">
    <property type="entry name" value="FlgD_ig"/>
    <property type="match status" value="1"/>
</dbReference>
<dbReference type="NCBIfam" id="NF009453">
    <property type="entry name" value="PRK12813.1"/>
    <property type="match status" value="1"/>
</dbReference>
<evidence type="ECO:0000256" key="3">
    <source>
        <dbReference type="ARBA" id="ARBA00022795"/>
    </source>
</evidence>
<feature type="domain" description="FlgD/Vpr Ig-like" evidence="6">
    <location>
        <begin position="110"/>
        <end position="177"/>
    </location>
</feature>
<dbReference type="Gene3D" id="2.60.40.4070">
    <property type="match status" value="1"/>
</dbReference>
<accession>A0A418SB05</accession>
<keyword evidence="8" id="KW-1185">Reference proteome</keyword>
<evidence type="ECO:0000313" key="8">
    <source>
        <dbReference type="Proteomes" id="UP000283786"/>
    </source>
</evidence>
<dbReference type="Proteomes" id="UP000283786">
    <property type="component" value="Chromosome"/>
</dbReference>
<dbReference type="OrthoDB" id="9785233at2"/>
<dbReference type="KEGG" id="palw:PSAL_025550"/>
<evidence type="ECO:0000256" key="5">
    <source>
        <dbReference type="RuleBase" id="RU362076"/>
    </source>
</evidence>
<dbReference type="InterPro" id="IPR025965">
    <property type="entry name" value="FlgD/Vpr_Ig-like"/>
</dbReference>
<evidence type="ECO:0000256" key="1">
    <source>
        <dbReference type="ARBA" id="ARBA00010577"/>
    </source>
</evidence>
<proteinExistence type="inferred from homology"/>
<reference evidence="7 8" key="1">
    <citation type="submission" date="2020-08" db="EMBL/GenBank/DDBJ databases">
        <title>Genome sequence of Rhodobacteraceae bacterium Lw-13e.</title>
        <authorList>
            <person name="Poehlein A."/>
            <person name="Wolter L."/>
            <person name="Daniel R."/>
            <person name="Brinkhoff T."/>
        </authorList>
    </citation>
    <scope>NUCLEOTIDE SEQUENCE [LARGE SCALE GENOMIC DNA]</scope>
    <source>
        <strain evidence="7 8">Lw-13e</strain>
    </source>
</reference>
<dbReference type="AlphaFoldDB" id="A0A418SB05"/>
<evidence type="ECO:0000256" key="4">
    <source>
        <dbReference type="ARBA" id="ARBA00024746"/>
    </source>
</evidence>
<dbReference type="Pfam" id="PF03963">
    <property type="entry name" value="FlgD"/>
    <property type="match status" value="1"/>
</dbReference>
<dbReference type="EMBL" id="CP060436">
    <property type="protein sequence ID" value="QPM91302.1"/>
    <property type="molecule type" value="Genomic_DNA"/>
</dbReference>
<dbReference type="RefSeq" id="WP_119841017.1">
    <property type="nucleotide sequence ID" value="NZ_CP060436.1"/>
</dbReference>
<dbReference type="InterPro" id="IPR005648">
    <property type="entry name" value="FlgD"/>
</dbReference>
<keyword evidence="3 5" id="KW-1005">Bacterial flagellum biogenesis</keyword>
<name>A0A418SB05_9RHOB</name>
<gene>
    <name evidence="7" type="ORF">PSAL_025550</name>
</gene>